<dbReference type="HOGENOM" id="CLU_363195_0_0_4"/>
<feature type="region of interest" description="Disordered" evidence="2">
    <location>
        <begin position="166"/>
        <end position="238"/>
    </location>
</feature>
<dbReference type="Proteomes" id="UP000000784">
    <property type="component" value="Chromosome"/>
</dbReference>
<keyword evidence="3" id="KW-0812">Transmembrane</keyword>
<dbReference type="KEGG" id="dac:Daci_3289"/>
<keyword evidence="5" id="KW-1185">Reference proteome</keyword>
<reference evidence="4 5" key="1">
    <citation type="journal article" date="2004" name="Appl. Environ. Microbiol.">
        <title>Mineralization of individual congeners of linear alkylbenzenesulfonate by defined pairs of heterotrophic bacteria.</title>
        <authorList>
            <person name="Schleheck D."/>
            <person name="Knepper T.P."/>
            <person name="Fischer K."/>
            <person name="Cook A.M."/>
        </authorList>
    </citation>
    <scope>NUCLEOTIDE SEQUENCE [LARGE SCALE GENOMIC DNA]</scope>
    <source>
        <strain evidence="5">DSM 14801 / SPH-1</strain>
    </source>
</reference>
<proteinExistence type="predicted"/>
<gene>
    <name evidence="4" type="ordered locus">Daci_3289</name>
</gene>
<feature type="region of interest" description="Disordered" evidence="2">
    <location>
        <begin position="871"/>
        <end position="917"/>
    </location>
</feature>
<evidence type="ECO:0008006" key="6">
    <source>
        <dbReference type="Google" id="ProtNLM"/>
    </source>
</evidence>
<accession>A9BZL9</accession>
<name>A9BZL9_DELAS</name>
<keyword evidence="3" id="KW-1133">Transmembrane helix</keyword>
<evidence type="ECO:0000313" key="4">
    <source>
        <dbReference type="EMBL" id="ABX35927.1"/>
    </source>
</evidence>
<evidence type="ECO:0000256" key="2">
    <source>
        <dbReference type="SAM" id="MobiDB-lite"/>
    </source>
</evidence>
<dbReference type="AlphaFoldDB" id="A9BZL9"/>
<feature type="compositionally biased region" description="Low complexity" evidence="2">
    <location>
        <begin position="166"/>
        <end position="198"/>
    </location>
</feature>
<feature type="region of interest" description="Disordered" evidence="2">
    <location>
        <begin position="376"/>
        <end position="440"/>
    </location>
</feature>
<keyword evidence="1" id="KW-0175">Coiled coil</keyword>
<evidence type="ECO:0000256" key="1">
    <source>
        <dbReference type="SAM" id="Coils"/>
    </source>
</evidence>
<feature type="transmembrane region" description="Helical" evidence="3">
    <location>
        <begin position="337"/>
        <end position="358"/>
    </location>
</feature>
<dbReference type="EMBL" id="CP000884">
    <property type="protein sequence ID" value="ABX35927.1"/>
    <property type="molecule type" value="Genomic_DNA"/>
</dbReference>
<keyword evidence="3" id="KW-0472">Membrane</keyword>
<dbReference type="eggNOG" id="COG3170">
    <property type="taxonomic scope" value="Bacteria"/>
</dbReference>
<feature type="compositionally biased region" description="Basic and acidic residues" evidence="2">
    <location>
        <begin position="871"/>
        <end position="882"/>
    </location>
</feature>
<feature type="compositionally biased region" description="Low complexity" evidence="2">
    <location>
        <begin position="228"/>
        <end position="238"/>
    </location>
</feature>
<evidence type="ECO:0000313" key="5">
    <source>
        <dbReference type="Proteomes" id="UP000000784"/>
    </source>
</evidence>
<evidence type="ECO:0000256" key="3">
    <source>
        <dbReference type="SAM" id="Phobius"/>
    </source>
</evidence>
<feature type="compositionally biased region" description="Basic and acidic residues" evidence="2">
    <location>
        <begin position="392"/>
        <end position="409"/>
    </location>
</feature>
<protein>
    <recommendedName>
        <fullName evidence="6">Transmembrane protein</fullName>
    </recommendedName>
</protein>
<reference evidence="5" key="2">
    <citation type="submission" date="2007-11" db="EMBL/GenBank/DDBJ databases">
        <title>Complete sequence of Delftia acidovorans DSM 14801 / SPH-1.</title>
        <authorList>
            <person name="Copeland A."/>
            <person name="Lucas S."/>
            <person name="Lapidus A."/>
            <person name="Barry K."/>
            <person name="Glavina del Rio T."/>
            <person name="Dalin E."/>
            <person name="Tice H."/>
            <person name="Pitluck S."/>
            <person name="Lowry S."/>
            <person name="Clum A."/>
            <person name="Schmutz J."/>
            <person name="Larimer F."/>
            <person name="Land M."/>
            <person name="Hauser L."/>
            <person name="Kyrpides N."/>
            <person name="Kim E."/>
            <person name="Schleheck D."/>
            <person name="Richardson P."/>
        </authorList>
    </citation>
    <scope>NUCLEOTIDE SEQUENCE [LARGE SCALE GENOMIC DNA]</scope>
    <source>
        <strain evidence="5">DSM 14801 / SPH-1</strain>
    </source>
</reference>
<feature type="coiled-coil region" evidence="1">
    <location>
        <begin position="283"/>
        <end position="310"/>
    </location>
</feature>
<organism evidence="4 5">
    <name type="scientific">Delftia acidovorans (strain DSM 14801 / SPH-1)</name>
    <dbReference type="NCBI Taxonomy" id="398578"/>
    <lineage>
        <taxon>Bacteria</taxon>
        <taxon>Pseudomonadati</taxon>
        <taxon>Pseudomonadota</taxon>
        <taxon>Betaproteobacteria</taxon>
        <taxon>Burkholderiales</taxon>
        <taxon>Comamonadaceae</taxon>
        <taxon>Delftia</taxon>
    </lineage>
</organism>
<feature type="compositionally biased region" description="Basic and acidic residues" evidence="2">
    <location>
        <begin position="418"/>
        <end position="434"/>
    </location>
</feature>
<sequence length="917" mass="97037">MSYRCLCKNASVQRKADVRICSTILGVALSSMAWNASALSLGSPRGNVVLGAPFDLVVGLQPDSGNDAGSSCVRAELLAGDRPIESSRVSVSPTSSGKAVRVQARYTVDEPIVTLKLWAGCEGGGISRSYTLLAQLPESVDATGNQPINVRELAAAQPALAAAGAAGAASDPSSTSSSRPAAGRSARAESRPAAVPVAKEPKPQPKPKPQAKPKAAAEKSRPPVGVTAQAQAGQLQAGLRIEPRLRMEPVEEWLGTGGTPGAAGAAGTPGTPEGGAASAAPMFDAGSEQLAEANKRVQALEAEMAAFKKRDGVDRGQLAQLRAELDAMRQESGGSSWLFNALLLALIAAVAVIGWMAWRMRSGALLFSREPDAWRESVERSSQDPVPSTPPHVRDDEIHTLPHSLDPHRPTRPMAPSLREHRPAAPQQDDRRGPDTLASPYVQRGAQMRPGVTYELHEDVDPGDFGPATIPVPVSVHAELETEPAPQAPAPVRTSGPEAIKARRMVQPGELFDVQQQAEFFISVGEHQQAIELLRSHIDTHEDSSPLAYLELLHLYYTLSRRDDFDQLRARFARHFNARVPAMPGFTDKGSSLLQGYPEQLARIEALWPVDEVEACLAHYLFKQDGAPDPDAPAPFDLAAFDDLLLLLSIARTSPAGTRGEPGPRERTTPRMVAGTAVAGAATAGAAAFTAAAEATPAQAPASAATGVDWMAELQPPIEPAQPQPASVTPLEPGLEFTPMDTLPLSTGAVGGGHRPASSAPDSLSAPLHFELQPLNFDLDQAGQLPAGQVRAVPLGEAPSFIHDESAPLLDIDLTDLGENELPHVDVPSRFPPVTLSVPGSGAVGFSSHNLKAPLDMDLALDKWELEPPDTVREHRGLDEPLSRSVDMLLSRETDPAFRRSPQPASPQADDKDPPKG</sequence>
<dbReference type="STRING" id="398578.Daci_3289"/>